<dbReference type="Proteomes" id="UP000178336">
    <property type="component" value="Unassembled WGS sequence"/>
</dbReference>
<evidence type="ECO:0000256" key="1">
    <source>
        <dbReference type="SAM" id="Coils"/>
    </source>
</evidence>
<dbReference type="SUPFAM" id="SSF58113">
    <property type="entry name" value="Apolipoprotein A-I"/>
    <property type="match status" value="1"/>
</dbReference>
<gene>
    <name evidence="3" type="ORF">A3A48_00155</name>
</gene>
<keyword evidence="1" id="KW-0175">Coiled coil</keyword>
<evidence type="ECO:0000313" key="3">
    <source>
        <dbReference type="EMBL" id="OGD96033.1"/>
    </source>
</evidence>
<evidence type="ECO:0000313" key="4">
    <source>
        <dbReference type="Proteomes" id="UP000178336"/>
    </source>
</evidence>
<protein>
    <recommendedName>
        <fullName evidence="5">YtxH domain-containing protein</fullName>
    </recommendedName>
</protein>
<keyword evidence="2" id="KW-0472">Membrane</keyword>
<keyword evidence="2" id="KW-1133">Transmembrane helix</keyword>
<feature type="coiled-coil region" evidence="1">
    <location>
        <begin position="40"/>
        <end position="74"/>
    </location>
</feature>
<dbReference type="EMBL" id="MFBN01000002">
    <property type="protein sequence ID" value="OGD96033.1"/>
    <property type="molecule type" value="Genomic_DNA"/>
</dbReference>
<dbReference type="AlphaFoldDB" id="A0A1F5GVW6"/>
<evidence type="ECO:0008006" key="5">
    <source>
        <dbReference type="Google" id="ProtNLM"/>
    </source>
</evidence>
<evidence type="ECO:0000256" key="2">
    <source>
        <dbReference type="SAM" id="Phobius"/>
    </source>
</evidence>
<dbReference type="STRING" id="1797724.A3A48_00155"/>
<comment type="caution">
    <text evidence="3">The sequence shown here is derived from an EMBL/GenBank/DDBJ whole genome shotgun (WGS) entry which is preliminary data.</text>
</comment>
<dbReference type="Gene3D" id="1.20.120.20">
    <property type="entry name" value="Apolipoprotein"/>
    <property type="match status" value="1"/>
</dbReference>
<name>A0A1F5GVW6_9BACT</name>
<proteinExistence type="predicted"/>
<feature type="transmembrane region" description="Helical" evidence="2">
    <location>
        <begin position="12"/>
        <end position="28"/>
    </location>
</feature>
<sequence length="115" mass="12744">MSDQPKNNSFSTLIIGIVLGAAVTYLLTNKNGQKVKDRLIKEGEALLAQLGEGLEEAEEKIEANAEEIEEGIAHGLEKTKDKLSDAADQLPKHITDIQKKGRRFFFRKGHNARES</sequence>
<accession>A0A1F5GVW6</accession>
<keyword evidence="2" id="KW-0812">Transmembrane</keyword>
<reference evidence="3 4" key="1">
    <citation type="journal article" date="2016" name="Nat. Commun.">
        <title>Thousands of microbial genomes shed light on interconnected biogeochemical processes in an aquifer system.</title>
        <authorList>
            <person name="Anantharaman K."/>
            <person name="Brown C.T."/>
            <person name="Hug L.A."/>
            <person name="Sharon I."/>
            <person name="Castelle C.J."/>
            <person name="Probst A.J."/>
            <person name="Thomas B.C."/>
            <person name="Singh A."/>
            <person name="Wilkins M.J."/>
            <person name="Karaoz U."/>
            <person name="Brodie E.L."/>
            <person name="Williams K.H."/>
            <person name="Hubbard S.S."/>
            <person name="Banfield J.F."/>
        </authorList>
    </citation>
    <scope>NUCLEOTIDE SEQUENCE [LARGE SCALE GENOMIC DNA]</scope>
</reference>
<organism evidence="3 4">
    <name type="scientific">Candidatus Curtissbacteria bacterium RIFCSPLOWO2_01_FULL_37_9</name>
    <dbReference type="NCBI Taxonomy" id="1797724"/>
    <lineage>
        <taxon>Bacteria</taxon>
        <taxon>Candidatus Curtissiibacteriota</taxon>
    </lineage>
</organism>